<proteinExistence type="predicted"/>
<protein>
    <submittedName>
        <fullName evidence="7">Crp/Fnr family transcriptional regulator</fullName>
    </submittedName>
</protein>
<dbReference type="InterPro" id="IPR000595">
    <property type="entry name" value="cNMP-bd_dom"/>
</dbReference>
<gene>
    <name evidence="7" type="ORF">M5X19_09870</name>
</gene>
<keyword evidence="2" id="KW-0238">DNA-binding</keyword>
<comment type="caution">
    <text evidence="7">The sequence shown here is derived from an EMBL/GenBank/DDBJ whole genome shotgun (WGS) entry which is preliminary data.</text>
</comment>
<feature type="domain" description="HTH crp-type" evidence="6">
    <location>
        <begin position="149"/>
        <end position="219"/>
    </location>
</feature>
<dbReference type="Proteomes" id="UP001527099">
    <property type="component" value="Unassembled WGS sequence"/>
</dbReference>
<dbReference type="PROSITE" id="PS50042">
    <property type="entry name" value="CNMP_BINDING_3"/>
    <property type="match status" value="1"/>
</dbReference>
<evidence type="ECO:0000256" key="3">
    <source>
        <dbReference type="ARBA" id="ARBA00023159"/>
    </source>
</evidence>
<evidence type="ECO:0000313" key="7">
    <source>
        <dbReference type="EMBL" id="MCY9693197.1"/>
    </source>
</evidence>
<dbReference type="InterPro" id="IPR018490">
    <property type="entry name" value="cNMP-bd_dom_sf"/>
</dbReference>
<name>A0ABT4GAJ3_9BACL</name>
<dbReference type="InterPro" id="IPR014710">
    <property type="entry name" value="RmlC-like_jellyroll"/>
</dbReference>
<dbReference type="Pfam" id="PF13545">
    <property type="entry name" value="HTH_Crp_2"/>
    <property type="match status" value="1"/>
</dbReference>
<keyword evidence="1" id="KW-0805">Transcription regulation</keyword>
<evidence type="ECO:0000259" key="6">
    <source>
        <dbReference type="PROSITE" id="PS51063"/>
    </source>
</evidence>
<dbReference type="Gene3D" id="1.10.10.10">
    <property type="entry name" value="Winged helix-like DNA-binding domain superfamily/Winged helix DNA-binding domain"/>
    <property type="match status" value="1"/>
</dbReference>
<dbReference type="InterPro" id="IPR036390">
    <property type="entry name" value="WH_DNA-bd_sf"/>
</dbReference>
<evidence type="ECO:0000259" key="5">
    <source>
        <dbReference type="PROSITE" id="PS50042"/>
    </source>
</evidence>
<feature type="domain" description="Cyclic nucleotide-binding" evidence="5">
    <location>
        <begin position="34"/>
        <end position="135"/>
    </location>
</feature>
<dbReference type="SUPFAM" id="SSF51206">
    <property type="entry name" value="cAMP-binding domain-like"/>
    <property type="match status" value="1"/>
</dbReference>
<dbReference type="PROSITE" id="PS51063">
    <property type="entry name" value="HTH_CRP_2"/>
    <property type="match status" value="1"/>
</dbReference>
<evidence type="ECO:0000313" key="8">
    <source>
        <dbReference type="Proteomes" id="UP001527099"/>
    </source>
</evidence>
<dbReference type="Gene3D" id="2.60.120.10">
    <property type="entry name" value="Jelly Rolls"/>
    <property type="match status" value="1"/>
</dbReference>
<dbReference type="EMBL" id="JAMDMX010000028">
    <property type="protein sequence ID" value="MCY9693197.1"/>
    <property type="molecule type" value="Genomic_DNA"/>
</dbReference>
<dbReference type="InterPro" id="IPR012318">
    <property type="entry name" value="HTH_CRP"/>
</dbReference>
<dbReference type="PANTHER" id="PTHR24567:SF26">
    <property type="entry name" value="REGULATORY PROTEIN YEIL"/>
    <property type="match status" value="1"/>
</dbReference>
<dbReference type="PANTHER" id="PTHR24567">
    <property type="entry name" value="CRP FAMILY TRANSCRIPTIONAL REGULATORY PROTEIN"/>
    <property type="match status" value="1"/>
</dbReference>
<organism evidence="7 8">
    <name type="scientific">Paenibacillus alginolyticus</name>
    <dbReference type="NCBI Taxonomy" id="59839"/>
    <lineage>
        <taxon>Bacteria</taxon>
        <taxon>Bacillati</taxon>
        <taxon>Bacillota</taxon>
        <taxon>Bacilli</taxon>
        <taxon>Bacillales</taxon>
        <taxon>Paenibacillaceae</taxon>
        <taxon>Paenibacillus</taxon>
    </lineage>
</organism>
<evidence type="ECO:0000256" key="2">
    <source>
        <dbReference type="ARBA" id="ARBA00023125"/>
    </source>
</evidence>
<dbReference type="RefSeq" id="WP_268614690.1">
    <property type="nucleotide sequence ID" value="NZ_JAMDMX010000028.1"/>
</dbReference>
<dbReference type="Pfam" id="PF00027">
    <property type="entry name" value="cNMP_binding"/>
    <property type="match status" value="1"/>
</dbReference>
<evidence type="ECO:0000256" key="1">
    <source>
        <dbReference type="ARBA" id="ARBA00023015"/>
    </source>
</evidence>
<dbReference type="SMART" id="SM00100">
    <property type="entry name" value="cNMP"/>
    <property type="match status" value="1"/>
</dbReference>
<dbReference type="SUPFAM" id="SSF46785">
    <property type="entry name" value="Winged helix' DNA-binding domain"/>
    <property type="match status" value="1"/>
</dbReference>
<keyword evidence="4" id="KW-0804">Transcription</keyword>
<dbReference type="InterPro" id="IPR036388">
    <property type="entry name" value="WH-like_DNA-bd_sf"/>
</dbReference>
<evidence type="ECO:0000256" key="4">
    <source>
        <dbReference type="ARBA" id="ARBA00023163"/>
    </source>
</evidence>
<keyword evidence="8" id="KW-1185">Reference proteome</keyword>
<dbReference type="CDD" id="cd00038">
    <property type="entry name" value="CAP_ED"/>
    <property type="match status" value="1"/>
</dbReference>
<reference evidence="7 8" key="1">
    <citation type="submission" date="2022-05" db="EMBL/GenBank/DDBJ databases">
        <title>Genome Sequencing of Bee-Associated Microbes.</title>
        <authorList>
            <person name="Dunlap C."/>
        </authorList>
    </citation>
    <scope>NUCLEOTIDE SEQUENCE [LARGE SCALE GENOMIC DNA]</scope>
    <source>
        <strain evidence="7 8">NRRL B-14421</strain>
    </source>
</reference>
<accession>A0ABT4GAJ3</accession>
<dbReference type="InterPro" id="IPR050397">
    <property type="entry name" value="Env_Response_Regulators"/>
</dbReference>
<sequence length="232" mass="27505">MNKDTIEQYFSMHDWLREMFKDLPENIRLHWEVRKYNSEELICEQDVEVDSFYILVQGELAVERDMAGGISYVLATLHPGNVLGDIEISLDKPYIYRVYALKPSILLMLNAGLFKRWVMNDPYFLRRINLQLAMKLYQSGLKTIANNFYTVRHKLLAYFYEFIQSHTRKMEPYVLVASREELAKHLGVAVRSINRTISALKEEQVVRVKNRHLFFDAYSLRRIEQELTEKES</sequence>
<keyword evidence="3" id="KW-0010">Activator</keyword>